<reference evidence="2 3" key="1">
    <citation type="submission" date="2024-09" db="EMBL/GenBank/DDBJ databases">
        <authorList>
            <person name="Sun Q."/>
            <person name="Mori K."/>
        </authorList>
    </citation>
    <scope>NUCLEOTIDE SEQUENCE [LARGE SCALE GENOMIC DNA]</scope>
    <source>
        <strain evidence="2 3">NCAIM B.02529</strain>
    </source>
</reference>
<feature type="domain" description="VOC" evidence="1">
    <location>
        <begin position="8"/>
        <end position="129"/>
    </location>
</feature>
<dbReference type="Pfam" id="PF00903">
    <property type="entry name" value="Glyoxalase"/>
    <property type="match status" value="1"/>
</dbReference>
<dbReference type="Proteomes" id="UP001589836">
    <property type="component" value="Unassembled WGS sequence"/>
</dbReference>
<proteinExistence type="predicted"/>
<dbReference type="EMBL" id="JBHLTP010000001">
    <property type="protein sequence ID" value="MFC0522105.1"/>
    <property type="molecule type" value="Genomic_DNA"/>
</dbReference>
<dbReference type="InterPro" id="IPR037523">
    <property type="entry name" value="VOC_core"/>
</dbReference>
<dbReference type="SUPFAM" id="SSF54593">
    <property type="entry name" value="Glyoxalase/Bleomycin resistance protein/Dihydroxybiphenyl dioxygenase"/>
    <property type="match status" value="1"/>
</dbReference>
<dbReference type="InterPro" id="IPR029068">
    <property type="entry name" value="Glyas_Bleomycin-R_OHBP_Dase"/>
</dbReference>
<comment type="caution">
    <text evidence="2">The sequence shown here is derived from an EMBL/GenBank/DDBJ whole genome shotgun (WGS) entry which is preliminary data.</text>
</comment>
<dbReference type="CDD" id="cd06587">
    <property type="entry name" value="VOC"/>
    <property type="match status" value="1"/>
</dbReference>
<accession>A0ABV6LI84</accession>
<dbReference type="PROSITE" id="PS51819">
    <property type="entry name" value="VOC"/>
    <property type="match status" value="1"/>
</dbReference>
<dbReference type="Gene3D" id="3.10.180.10">
    <property type="entry name" value="2,3-Dihydroxybiphenyl 1,2-Dioxygenase, domain 1"/>
    <property type="match status" value="1"/>
</dbReference>
<keyword evidence="3" id="KW-1185">Reference proteome</keyword>
<sequence>MDEKLIVKVATIEIPVKNLDQSISFYTEMLGLHIMQQNEHTCMLTFDDKAAANVYLVETNEVQPLHFHNTTFGIEENSIIDFYTTDLPACQQFLHEAGIEVTDLHTNEKGLGGFGFRDPNGHLLGMCNIA</sequence>
<dbReference type="RefSeq" id="WP_377344596.1">
    <property type="nucleotide sequence ID" value="NZ_JBHLTP010000001.1"/>
</dbReference>
<evidence type="ECO:0000259" key="1">
    <source>
        <dbReference type="PROSITE" id="PS51819"/>
    </source>
</evidence>
<name>A0ABV6LI84_9BACI</name>
<evidence type="ECO:0000313" key="2">
    <source>
        <dbReference type="EMBL" id="MFC0522105.1"/>
    </source>
</evidence>
<dbReference type="InterPro" id="IPR004360">
    <property type="entry name" value="Glyas_Fos-R_dOase_dom"/>
</dbReference>
<gene>
    <name evidence="2" type="ORF">ACFFGV_00685</name>
</gene>
<protein>
    <submittedName>
        <fullName evidence="2">VOC family protein</fullName>
    </submittedName>
</protein>
<evidence type="ECO:0000313" key="3">
    <source>
        <dbReference type="Proteomes" id="UP001589836"/>
    </source>
</evidence>
<organism evidence="2 3">
    <name type="scientific">Pontibacillus salicampi</name>
    <dbReference type="NCBI Taxonomy" id="1449801"/>
    <lineage>
        <taxon>Bacteria</taxon>
        <taxon>Bacillati</taxon>
        <taxon>Bacillota</taxon>
        <taxon>Bacilli</taxon>
        <taxon>Bacillales</taxon>
        <taxon>Bacillaceae</taxon>
        <taxon>Pontibacillus</taxon>
    </lineage>
</organism>